<dbReference type="Pfam" id="PF13529">
    <property type="entry name" value="Peptidase_C39_2"/>
    <property type="match status" value="1"/>
</dbReference>
<evidence type="ECO:0000256" key="1">
    <source>
        <dbReference type="ARBA" id="ARBA00022729"/>
    </source>
</evidence>
<dbReference type="Proteomes" id="UP000231157">
    <property type="component" value="Unassembled WGS sequence"/>
</dbReference>
<protein>
    <recommendedName>
        <fullName evidence="7">Peptidase C39-like domain-containing protein</fullName>
    </recommendedName>
</protein>
<dbReference type="AlphaFoldDB" id="A0A2H0US91"/>
<gene>
    <name evidence="5" type="ORF">COU07_02100</name>
</gene>
<evidence type="ECO:0000313" key="5">
    <source>
        <dbReference type="EMBL" id="PIR89233.1"/>
    </source>
</evidence>
<proteinExistence type="predicted"/>
<organism evidence="5 6">
    <name type="scientific">Candidatus Harrisonbacteria bacterium CG10_big_fil_rev_8_21_14_0_10_40_38</name>
    <dbReference type="NCBI Taxonomy" id="1974583"/>
    <lineage>
        <taxon>Bacteria</taxon>
        <taxon>Candidatus Harrisoniibacteriota</taxon>
    </lineage>
</organism>
<dbReference type="PANTHER" id="PTHR37806:SF1">
    <property type="entry name" value="PEPTIDASE C39-LIKE DOMAIN-CONTAINING PROTEIN"/>
    <property type="match status" value="1"/>
</dbReference>
<sequence>MTKKIFSFVFITSLSFLVGIAIAGGKYIFLDTPSVIRTIPKAHATDIDTNSSIHIRFSTPVKRQDITYSIYPESYGEWRFEDSMIPSHLYRELVFIPAVNFEPNTEYKVVIENIKNHGTNQSQNTSFSFKTKEGREPKLETVDSEENSGMEKALSLVIEIPKPGTEPITILNIPVDWQDDPLSCEAASLKMALGFKGVKVSEKEIMNKIGFDNTPHKDGVWGNPNEAYVGNIKGEICKTGYGVYWDPVAKAATHWNAAEVKKNWNIKDLVNEISKGNPVIVWGKMPGVTTHDCSWTTNNGLHVEAYKETHVRLVIGYVGSKENPEKIILNDPLAGRLYWDVEDFLTNWEIFGYNAVVLL</sequence>
<dbReference type="PANTHER" id="PTHR37806">
    <property type="entry name" value="LMO0724 PROTEIN"/>
    <property type="match status" value="1"/>
</dbReference>
<feature type="region of interest" description="Disordered" evidence="2">
    <location>
        <begin position="121"/>
        <end position="146"/>
    </location>
</feature>
<evidence type="ECO:0008006" key="7">
    <source>
        <dbReference type="Google" id="ProtNLM"/>
    </source>
</evidence>
<evidence type="ECO:0000313" key="6">
    <source>
        <dbReference type="Proteomes" id="UP000231157"/>
    </source>
</evidence>
<name>A0A2H0US91_9BACT</name>
<dbReference type="InterPro" id="IPR039564">
    <property type="entry name" value="Peptidase_C39-like"/>
</dbReference>
<feature type="domain" description="Peptidase C39-like" evidence="4">
    <location>
        <begin position="175"/>
        <end position="332"/>
    </location>
</feature>
<feature type="compositionally biased region" description="Basic and acidic residues" evidence="2">
    <location>
        <begin position="130"/>
        <end position="141"/>
    </location>
</feature>
<dbReference type="EMBL" id="PFAZ01000002">
    <property type="protein sequence ID" value="PIR89233.1"/>
    <property type="molecule type" value="Genomic_DNA"/>
</dbReference>
<dbReference type="Gene3D" id="3.90.70.10">
    <property type="entry name" value="Cysteine proteinases"/>
    <property type="match status" value="1"/>
</dbReference>
<comment type="caution">
    <text evidence="5">The sequence shown here is derived from an EMBL/GenBank/DDBJ whole genome shotgun (WGS) entry which is preliminary data.</text>
</comment>
<evidence type="ECO:0000259" key="3">
    <source>
        <dbReference type="Pfam" id="PF13205"/>
    </source>
</evidence>
<evidence type="ECO:0000256" key="2">
    <source>
        <dbReference type="SAM" id="MobiDB-lite"/>
    </source>
</evidence>
<dbReference type="Pfam" id="PF13205">
    <property type="entry name" value="Big_5"/>
    <property type="match status" value="1"/>
</dbReference>
<dbReference type="InterPro" id="IPR032812">
    <property type="entry name" value="SbsA_Ig"/>
</dbReference>
<feature type="domain" description="SbsA Ig-like" evidence="3">
    <location>
        <begin position="32"/>
        <end position="131"/>
    </location>
</feature>
<evidence type="ECO:0000259" key="4">
    <source>
        <dbReference type="Pfam" id="PF13529"/>
    </source>
</evidence>
<dbReference type="Gene3D" id="2.60.40.3710">
    <property type="match status" value="1"/>
</dbReference>
<accession>A0A2H0US91</accession>
<keyword evidence="1" id="KW-0732">Signal</keyword>
<reference evidence="6" key="1">
    <citation type="submission" date="2017-09" db="EMBL/GenBank/DDBJ databases">
        <title>Depth-based differentiation of microbial function through sediment-hosted aquifers and enrichment of novel symbionts in the deep terrestrial subsurface.</title>
        <authorList>
            <person name="Probst A.J."/>
            <person name="Ladd B."/>
            <person name="Jarett J.K."/>
            <person name="Geller-Mcgrath D.E."/>
            <person name="Sieber C.M.K."/>
            <person name="Emerson J.B."/>
            <person name="Anantharaman K."/>
            <person name="Thomas B.C."/>
            <person name="Malmstrom R."/>
            <person name="Stieglmeier M."/>
            <person name="Klingl A."/>
            <person name="Woyke T."/>
            <person name="Ryan C.M."/>
            <person name="Banfield J.F."/>
        </authorList>
    </citation>
    <scope>NUCLEOTIDE SEQUENCE [LARGE SCALE GENOMIC DNA]</scope>
</reference>